<keyword evidence="1" id="KW-0732">Signal</keyword>
<comment type="caution">
    <text evidence="2">The sequence shown here is derived from an EMBL/GenBank/DDBJ whole genome shotgun (WGS) entry which is preliminary data.</text>
</comment>
<gene>
    <name evidence="2" type="ORF">BJF95_04755</name>
</gene>
<dbReference type="RefSeq" id="WP_075639403.1">
    <property type="nucleotide sequence ID" value="NZ_MKIM01000026.1"/>
</dbReference>
<dbReference type="Proteomes" id="UP000186894">
    <property type="component" value="Unassembled WGS sequence"/>
</dbReference>
<accession>A0A1Q8ZS38</accession>
<protein>
    <submittedName>
        <fullName evidence="2">Tat pathway signal protein</fullName>
    </submittedName>
</protein>
<feature type="chain" id="PRO_5010308894" evidence="1">
    <location>
        <begin position="27"/>
        <end position="160"/>
    </location>
</feature>
<dbReference type="InterPro" id="IPR014469">
    <property type="entry name" value="DUF2271"/>
</dbReference>
<dbReference type="EMBL" id="MKIM01000026">
    <property type="protein sequence ID" value="OLP44898.1"/>
    <property type="molecule type" value="Genomic_DNA"/>
</dbReference>
<evidence type="ECO:0000313" key="3">
    <source>
        <dbReference type="Proteomes" id="UP000186894"/>
    </source>
</evidence>
<dbReference type="STRING" id="1867956.BJF95_04755"/>
<dbReference type="Pfam" id="PF10029">
    <property type="entry name" value="DUF2271"/>
    <property type="match status" value="1"/>
</dbReference>
<feature type="signal peptide" evidence="1">
    <location>
        <begin position="1"/>
        <end position="26"/>
    </location>
</feature>
<name>A0A1Q8ZS38_9HYPH</name>
<dbReference type="AlphaFoldDB" id="A0A1Q8ZS38"/>
<proteinExistence type="predicted"/>
<evidence type="ECO:0000313" key="2">
    <source>
        <dbReference type="EMBL" id="OLP44898.1"/>
    </source>
</evidence>
<organism evidence="2 3">
    <name type="scientific">Rhizobium oryziradicis</name>
    <dbReference type="NCBI Taxonomy" id="1867956"/>
    <lineage>
        <taxon>Bacteria</taxon>
        <taxon>Pseudomonadati</taxon>
        <taxon>Pseudomonadota</taxon>
        <taxon>Alphaproteobacteria</taxon>
        <taxon>Hyphomicrobiales</taxon>
        <taxon>Rhizobiaceae</taxon>
        <taxon>Rhizobium/Agrobacterium group</taxon>
        <taxon>Rhizobium</taxon>
    </lineage>
</organism>
<keyword evidence="3" id="KW-1185">Reference proteome</keyword>
<sequence length="160" mass="17049">MKSFLALLAVTTALTLPGLAPNAAMAGQVSLNTTMRNYGGNGAFLAYYLTDAQGKYAGSVWMAGGKARYYEHLASWYRATGGDTREINGITGASVGSGRTLKVTLDLADTLFDAGYKLHIDSAVEDMRDSPNEIVVPLTSAGFGQKAKGTRYIADFSYTR</sequence>
<evidence type="ECO:0000256" key="1">
    <source>
        <dbReference type="SAM" id="SignalP"/>
    </source>
</evidence>
<dbReference type="OrthoDB" id="6057843at2"/>
<reference evidence="2 3" key="1">
    <citation type="submission" date="2016-09" db="EMBL/GenBank/DDBJ databases">
        <title>Rhizobium oryziradicis sp. nov., isolated from the root of rice.</title>
        <authorList>
            <person name="Zhao J."/>
            <person name="Zhang X."/>
        </authorList>
    </citation>
    <scope>NUCLEOTIDE SEQUENCE [LARGE SCALE GENOMIC DNA]</scope>
    <source>
        <strain evidence="2 3">N19</strain>
    </source>
</reference>